<keyword evidence="1 3" id="KW-0378">Hydrolase</keyword>
<dbReference type="PANTHER" id="PTHR48081">
    <property type="entry name" value="AB HYDROLASE SUPERFAMILY PROTEIN C4A8.06C"/>
    <property type="match status" value="1"/>
</dbReference>
<organism evidence="3 4">
    <name type="scientific">Enterococcus xiangfangensis</name>
    <dbReference type="NCBI Taxonomy" id="1296537"/>
    <lineage>
        <taxon>Bacteria</taxon>
        <taxon>Bacillati</taxon>
        <taxon>Bacillota</taxon>
        <taxon>Bacilli</taxon>
        <taxon>Lactobacillales</taxon>
        <taxon>Enterococcaceae</taxon>
        <taxon>Enterococcus</taxon>
    </lineage>
</organism>
<dbReference type="Gene3D" id="3.40.50.1820">
    <property type="entry name" value="alpha/beta hydrolase"/>
    <property type="match status" value="1"/>
</dbReference>
<accession>A0ABU3FCH4</accession>
<dbReference type="RefSeq" id="WP_311830363.1">
    <property type="nucleotide sequence ID" value="NZ_JARQAJ010000007.1"/>
</dbReference>
<dbReference type="InterPro" id="IPR050300">
    <property type="entry name" value="GDXG_lipolytic_enzyme"/>
</dbReference>
<protein>
    <submittedName>
        <fullName evidence="3">Alpha/beta hydrolase</fullName>
    </submittedName>
</protein>
<name>A0ABU3FCH4_9ENTE</name>
<evidence type="ECO:0000313" key="4">
    <source>
        <dbReference type="Proteomes" id="UP001181046"/>
    </source>
</evidence>
<feature type="domain" description="BD-FAE-like" evidence="2">
    <location>
        <begin position="26"/>
        <end position="211"/>
    </location>
</feature>
<dbReference type="PANTHER" id="PTHR48081:SF33">
    <property type="entry name" value="KYNURENINE FORMAMIDASE"/>
    <property type="match status" value="1"/>
</dbReference>
<gene>
    <name evidence="3" type="ORF">P7H27_11450</name>
</gene>
<evidence type="ECO:0000259" key="2">
    <source>
        <dbReference type="Pfam" id="PF20434"/>
    </source>
</evidence>
<evidence type="ECO:0000313" key="3">
    <source>
        <dbReference type="EMBL" id="MDT2760378.1"/>
    </source>
</evidence>
<dbReference type="SUPFAM" id="SSF53474">
    <property type="entry name" value="alpha/beta-Hydrolases"/>
    <property type="match status" value="1"/>
</dbReference>
<comment type="caution">
    <text evidence="3">The sequence shown here is derived from an EMBL/GenBank/DDBJ whole genome shotgun (WGS) entry which is preliminary data.</text>
</comment>
<keyword evidence="4" id="KW-1185">Reference proteome</keyword>
<dbReference type="GO" id="GO:0016787">
    <property type="term" value="F:hydrolase activity"/>
    <property type="evidence" value="ECO:0007669"/>
    <property type="project" value="UniProtKB-KW"/>
</dbReference>
<dbReference type="InterPro" id="IPR029058">
    <property type="entry name" value="AB_hydrolase_fold"/>
</dbReference>
<reference evidence="3" key="1">
    <citation type="submission" date="2023-03" db="EMBL/GenBank/DDBJ databases">
        <authorList>
            <person name="Shen W."/>
            <person name="Cai J."/>
        </authorList>
    </citation>
    <scope>NUCLEOTIDE SEQUENCE</scope>
    <source>
        <strain evidence="3">P66-3</strain>
    </source>
</reference>
<dbReference type="Proteomes" id="UP001181046">
    <property type="component" value="Unassembled WGS sequence"/>
</dbReference>
<dbReference type="InterPro" id="IPR049492">
    <property type="entry name" value="BD-FAE-like_dom"/>
</dbReference>
<dbReference type="Pfam" id="PF20434">
    <property type="entry name" value="BD-FAE"/>
    <property type="match status" value="1"/>
</dbReference>
<sequence length="255" mass="29349">MDEKKFFYEENKDCYGIFRQPEKVFNSDVLLVFIHGGFWREKVTTDYLSPLVEQVTNQGFYTWQFEYKRVTPQYSASEILESVSKALQCGEEIALHRELGIKKMILIGHSVGAQLAVYLTKEPPISKMKISKLILLAGVLDFQVMESVHQSKEQMKNIQENPIQDFLRDEYEMLFSKLSPINQLPLAVPQILIHGNMDIEVPFGLSQHYYERAKALGEEIQLIEGSGGEHYWMVDIQTIHGKNVLSEIVNSTNDI</sequence>
<dbReference type="EMBL" id="JARQAJ010000007">
    <property type="protein sequence ID" value="MDT2760378.1"/>
    <property type="molecule type" value="Genomic_DNA"/>
</dbReference>
<evidence type="ECO:0000256" key="1">
    <source>
        <dbReference type="ARBA" id="ARBA00022801"/>
    </source>
</evidence>
<proteinExistence type="predicted"/>